<dbReference type="AlphaFoldDB" id="A0A9P3FB19"/>
<evidence type="ECO:0000259" key="6">
    <source>
        <dbReference type="PROSITE" id="PS50888"/>
    </source>
</evidence>
<reference evidence="7 8" key="1">
    <citation type="submission" date="2021-01" db="EMBL/GenBank/DDBJ databases">
        <title>Cercospora kikuchii MAFF 305040 whole genome shotgun sequence.</title>
        <authorList>
            <person name="Kashiwa T."/>
            <person name="Suzuki T."/>
        </authorList>
    </citation>
    <scope>NUCLEOTIDE SEQUENCE [LARGE SCALE GENOMIC DNA]</scope>
    <source>
        <strain evidence="7 8">MAFF 305040</strain>
    </source>
</reference>
<dbReference type="InterPro" id="IPR011598">
    <property type="entry name" value="bHLH_dom"/>
</dbReference>
<gene>
    <name evidence="7" type="ORF">CKM354_000415500</name>
</gene>
<evidence type="ECO:0000256" key="3">
    <source>
        <dbReference type="ARBA" id="ARBA00023163"/>
    </source>
</evidence>
<name>A0A9P3FB19_9PEZI</name>
<comment type="caution">
    <text evidence="7">The sequence shown here is derived from an EMBL/GenBank/DDBJ whole genome shotgun (WGS) entry which is preliminary data.</text>
</comment>
<dbReference type="GO" id="GO:0000978">
    <property type="term" value="F:RNA polymerase II cis-regulatory region sequence-specific DNA binding"/>
    <property type="evidence" value="ECO:0007669"/>
    <property type="project" value="TreeGrafter"/>
</dbReference>
<accession>A0A9P3FB19</accession>
<feature type="region of interest" description="Disordered" evidence="5">
    <location>
        <begin position="41"/>
        <end position="80"/>
    </location>
</feature>
<dbReference type="GeneID" id="68289730"/>
<feature type="compositionally biased region" description="Basic and acidic residues" evidence="5">
    <location>
        <begin position="43"/>
        <end position="54"/>
    </location>
</feature>
<dbReference type="Proteomes" id="UP000825890">
    <property type="component" value="Unassembled WGS sequence"/>
</dbReference>
<feature type="region of interest" description="Disordered" evidence="5">
    <location>
        <begin position="539"/>
        <end position="559"/>
    </location>
</feature>
<keyword evidence="8" id="KW-1185">Reference proteome</keyword>
<evidence type="ECO:0000256" key="4">
    <source>
        <dbReference type="ARBA" id="ARBA00023242"/>
    </source>
</evidence>
<feature type="domain" description="BHLH" evidence="6">
    <location>
        <begin position="324"/>
        <end position="428"/>
    </location>
</feature>
<dbReference type="InterPro" id="IPR036638">
    <property type="entry name" value="HLH_DNA-bd_sf"/>
</dbReference>
<proteinExistence type="predicted"/>
<dbReference type="RefSeq" id="XP_044655318.1">
    <property type="nucleotide sequence ID" value="XM_044799383.1"/>
</dbReference>
<dbReference type="Gene3D" id="4.10.280.10">
    <property type="entry name" value="Helix-loop-helix DNA-binding domain"/>
    <property type="match status" value="1"/>
</dbReference>
<organism evidence="7 8">
    <name type="scientific">Cercospora kikuchii</name>
    <dbReference type="NCBI Taxonomy" id="84275"/>
    <lineage>
        <taxon>Eukaryota</taxon>
        <taxon>Fungi</taxon>
        <taxon>Dikarya</taxon>
        <taxon>Ascomycota</taxon>
        <taxon>Pezizomycotina</taxon>
        <taxon>Dothideomycetes</taxon>
        <taxon>Dothideomycetidae</taxon>
        <taxon>Mycosphaerellales</taxon>
        <taxon>Mycosphaerellaceae</taxon>
        <taxon>Cercospora</taxon>
    </lineage>
</organism>
<sequence>MEALSRGGTSVSMLGQQCPRIALLTCVPTAKDSLTIFPPFDSQAKEADDKRDSPIEFTFDSGLDDDEMASTQSPFIKSEPDDFNNFNSNQYMNYNNHNHMTQSGGNMNVNPANLSNGGGNNFMTSSYIADDELADLNIDSTPQFGGDVQFQNFLQQQHMSHPNTFSHTPDGAPIQSPFNNDFNYGQFRAAPGQQQFGHSLPTQAQGFRQSHMSADRKVGDSRSPATPNTPGMAHLTVNDENHPGMQQINHRQHSSMGNGWESTPSGHSWGESSPFPSPNGQPQHPQIEAVLRGTHHHKVASSLPTKMEPGFGAPSTTQEAKRRRRRESHNMVERRRRDNINERIQDLGTLVPQHRLEDEKVRKHLQTNAPLSPSIANAGMSPPNASLLGTSARRAAGNITQGLPLEEKDKGPNKGDILNGSVAWTRDMVWFMHLKLSQEQQLKKYVQELGGQWPFEASEEELRMTSEFLEVLTKHRDAGGFTGYTRAPGSGLRVPGFTNLNGDSVANSEPQNLTIPALSPGYRPGGSGMSSGMSHDSAGYNWNNDPKEEDEFGIGMEMQ</sequence>
<dbReference type="CDD" id="cd11387">
    <property type="entry name" value="bHLHzip_USF_MITF"/>
    <property type="match status" value="1"/>
</dbReference>
<keyword evidence="2" id="KW-0805">Transcription regulation</keyword>
<dbReference type="PANTHER" id="PTHR46117">
    <property type="entry name" value="FI24210P1"/>
    <property type="match status" value="1"/>
</dbReference>
<evidence type="ECO:0000256" key="5">
    <source>
        <dbReference type="SAM" id="MobiDB-lite"/>
    </source>
</evidence>
<dbReference type="InterPro" id="IPR051732">
    <property type="entry name" value="USF"/>
</dbReference>
<comment type="subcellular location">
    <subcellularLocation>
        <location evidence="1">Nucleus</location>
    </subcellularLocation>
</comment>
<keyword evidence="3" id="KW-0804">Transcription</keyword>
<dbReference type="OrthoDB" id="690068at2759"/>
<protein>
    <recommendedName>
        <fullName evidence="6">BHLH domain-containing protein</fullName>
    </recommendedName>
</protein>
<dbReference type="GO" id="GO:0005634">
    <property type="term" value="C:nucleus"/>
    <property type="evidence" value="ECO:0007669"/>
    <property type="project" value="UniProtKB-SubCell"/>
</dbReference>
<evidence type="ECO:0000256" key="2">
    <source>
        <dbReference type="ARBA" id="ARBA00023015"/>
    </source>
</evidence>
<evidence type="ECO:0000256" key="1">
    <source>
        <dbReference type="ARBA" id="ARBA00004123"/>
    </source>
</evidence>
<feature type="compositionally biased region" description="Polar residues" evidence="5">
    <location>
        <begin position="244"/>
        <end position="266"/>
    </location>
</feature>
<dbReference type="SMART" id="SM00353">
    <property type="entry name" value="HLH"/>
    <property type="match status" value="1"/>
</dbReference>
<feature type="region of interest" description="Disordered" evidence="5">
    <location>
        <begin position="161"/>
        <end position="186"/>
    </location>
</feature>
<dbReference type="PANTHER" id="PTHR46117:SF3">
    <property type="entry name" value="FI24210P1"/>
    <property type="match status" value="1"/>
</dbReference>
<evidence type="ECO:0000313" key="8">
    <source>
        <dbReference type="Proteomes" id="UP000825890"/>
    </source>
</evidence>
<evidence type="ECO:0000313" key="7">
    <source>
        <dbReference type="EMBL" id="GIZ40831.1"/>
    </source>
</evidence>
<feature type="region of interest" description="Disordered" evidence="5">
    <location>
        <begin position="204"/>
        <end position="336"/>
    </location>
</feature>
<dbReference type="PROSITE" id="PS50888">
    <property type="entry name" value="BHLH"/>
    <property type="match status" value="1"/>
</dbReference>
<dbReference type="GO" id="GO:0000981">
    <property type="term" value="F:DNA-binding transcription factor activity, RNA polymerase II-specific"/>
    <property type="evidence" value="ECO:0007669"/>
    <property type="project" value="TreeGrafter"/>
</dbReference>
<dbReference type="SUPFAM" id="SSF47459">
    <property type="entry name" value="HLH, helix-loop-helix DNA-binding domain"/>
    <property type="match status" value="1"/>
</dbReference>
<keyword evidence="4" id="KW-0539">Nucleus</keyword>
<dbReference type="EMBL" id="BOLY01000002">
    <property type="protein sequence ID" value="GIZ40831.1"/>
    <property type="molecule type" value="Genomic_DNA"/>
</dbReference>
<dbReference type="GO" id="GO:0046983">
    <property type="term" value="F:protein dimerization activity"/>
    <property type="evidence" value="ECO:0007669"/>
    <property type="project" value="InterPro"/>
</dbReference>
<dbReference type="Pfam" id="PF00010">
    <property type="entry name" value="HLH"/>
    <property type="match status" value="1"/>
</dbReference>